<dbReference type="Proteomes" id="UP000018781">
    <property type="component" value="Chromosome"/>
</dbReference>
<name>V9XP58_9NOCA</name>
<evidence type="ECO:0000313" key="1">
    <source>
        <dbReference type="EMBL" id="AHD23755.1"/>
    </source>
</evidence>
<protein>
    <submittedName>
        <fullName evidence="1">Uncharacterized protein</fullName>
    </submittedName>
</protein>
<dbReference type="PATRIC" id="fig|1435356.3.peg.2556"/>
<gene>
    <name evidence="1" type="ORF">Y013_12700</name>
</gene>
<dbReference type="AlphaFoldDB" id="V9XP58"/>
<reference evidence="1 2" key="1">
    <citation type="journal article" date="2014" name="Genome Announc.">
        <title>Complete Genome of Rhodococcus pyridinivorans SB3094, a Methyl-Ethyl-Ketone-Degrading Bacterium Used for Bioaugmentation.</title>
        <authorList>
            <person name="Dueholm M.S."/>
            <person name="Albertsen M."/>
            <person name="D'Imperio S."/>
            <person name="Tale V.P."/>
            <person name="Lewis D."/>
            <person name="Nielsen P.H."/>
            <person name="Nielsen J.L."/>
        </authorList>
    </citation>
    <scope>NUCLEOTIDE SEQUENCE [LARGE SCALE GENOMIC DNA]</scope>
    <source>
        <strain evidence="1 2">SB3094</strain>
    </source>
</reference>
<dbReference type="EMBL" id="CP006996">
    <property type="protein sequence ID" value="AHD23755.1"/>
    <property type="molecule type" value="Genomic_DNA"/>
</dbReference>
<organism evidence="1 2">
    <name type="scientific">Rhodococcus pyridinivorans SB3094</name>
    <dbReference type="NCBI Taxonomy" id="1435356"/>
    <lineage>
        <taxon>Bacteria</taxon>
        <taxon>Bacillati</taxon>
        <taxon>Actinomycetota</taxon>
        <taxon>Actinomycetes</taxon>
        <taxon>Mycobacteriales</taxon>
        <taxon>Nocardiaceae</taxon>
        <taxon>Rhodococcus</taxon>
    </lineage>
</organism>
<dbReference type="GeneID" id="79942069"/>
<dbReference type="RefSeq" id="WP_024102222.1">
    <property type="nucleotide sequence ID" value="NC_023150.1"/>
</dbReference>
<sequence>MDKVAQALKRLGADPDVLAAAVRKHFTDDECRKLIDALELR</sequence>
<evidence type="ECO:0000313" key="2">
    <source>
        <dbReference type="Proteomes" id="UP000018781"/>
    </source>
</evidence>
<accession>V9XP58</accession>
<dbReference type="HOGENOM" id="CLU_3275861_0_0_11"/>
<dbReference type="KEGG" id="rpy:Y013_12700"/>
<proteinExistence type="predicted"/>